<organism evidence="1 2">
    <name type="scientific">Erythrobacter litoralis (strain HTCC2594)</name>
    <dbReference type="NCBI Taxonomy" id="314225"/>
    <lineage>
        <taxon>Bacteria</taxon>
        <taxon>Pseudomonadati</taxon>
        <taxon>Pseudomonadota</taxon>
        <taxon>Alphaproteobacteria</taxon>
        <taxon>Sphingomonadales</taxon>
        <taxon>Erythrobacteraceae</taxon>
        <taxon>Erythrobacter/Porphyrobacter group</taxon>
        <taxon>Erythrobacter</taxon>
    </lineage>
</organism>
<dbReference type="EMBL" id="CP000157">
    <property type="protein sequence ID" value="ABC64803.1"/>
    <property type="molecule type" value="Genomic_DNA"/>
</dbReference>
<dbReference type="AlphaFoldDB" id="Q2N688"/>
<dbReference type="HOGENOM" id="CLU_1136690_0_0_5"/>
<protein>
    <recommendedName>
        <fullName evidence="3">EcsC family protein</fullName>
    </recommendedName>
</protein>
<dbReference type="eggNOG" id="COG0667">
    <property type="taxonomic scope" value="Bacteria"/>
</dbReference>
<reference evidence="2" key="1">
    <citation type="journal article" date="2009" name="J. Bacteriol.">
        <title>Complete genome sequence of Erythrobacter litoralis HTCC2594.</title>
        <authorList>
            <person name="Oh H.M."/>
            <person name="Giovannoni S.J."/>
            <person name="Ferriera S."/>
            <person name="Johnson J."/>
            <person name="Cho J.C."/>
        </authorList>
    </citation>
    <scope>NUCLEOTIDE SEQUENCE [LARGE SCALE GENOMIC DNA]</scope>
    <source>
        <strain evidence="2">HTCC2594</strain>
    </source>
</reference>
<dbReference type="RefSeq" id="WP_011415625.1">
    <property type="nucleotide sequence ID" value="NC_007722.1"/>
</dbReference>
<dbReference type="InterPro" id="IPR024787">
    <property type="entry name" value="EcsC"/>
</dbReference>
<dbReference type="PANTHER" id="PTHR41260:SF1">
    <property type="entry name" value="PROTEIN ECSC"/>
    <property type="match status" value="1"/>
</dbReference>
<dbReference type="PANTHER" id="PTHR41260">
    <property type="entry name" value="PROTEIN ECSC"/>
    <property type="match status" value="1"/>
</dbReference>
<dbReference type="STRING" id="314225.ELI_13555"/>
<proteinExistence type="predicted"/>
<evidence type="ECO:0000313" key="2">
    <source>
        <dbReference type="Proteomes" id="UP000008808"/>
    </source>
</evidence>
<dbReference type="KEGG" id="eli:ELI_13555"/>
<accession>Q2N688</accession>
<sequence length="244" mass="25810">MMTPAQLEADQQAYRAMKPSFLGRGIERLTNPLGSAIASAIPKSLIENVLKGIDKAVDMAPLKQPDHDPADLGASQRAAKAIARTARTLNASSGAAAGLAGAITASADIPATIALALRHIRDAGRAYGFDGAGERERLFRLQILEIAALDDHAEKISRLDALDADIAADGSLEPIATQGIEPLVDQVVERVSRAIALASVRRRMGMVVPIFGSAVGGIVNAQFQRDVGRAARYAFQARRLRALD</sequence>
<evidence type="ECO:0000313" key="1">
    <source>
        <dbReference type="EMBL" id="ABC64803.1"/>
    </source>
</evidence>
<name>Q2N688_ERYLH</name>
<dbReference type="Proteomes" id="UP000008808">
    <property type="component" value="Chromosome"/>
</dbReference>
<keyword evidence="2" id="KW-1185">Reference proteome</keyword>
<evidence type="ECO:0008006" key="3">
    <source>
        <dbReference type="Google" id="ProtNLM"/>
    </source>
</evidence>
<dbReference type="Pfam" id="PF12787">
    <property type="entry name" value="EcsC"/>
    <property type="match status" value="1"/>
</dbReference>
<gene>
    <name evidence="1" type="ordered locus">ELI_13555</name>
</gene>